<dbReference type="PANTHER" id="PTHR12468">
    <property type="entry name" value="GPI MANNOSYLTRANSFERASE 2"/>
    <property type="match status" value="1"/>
</dbReference>
<gene>
    <name evidence="11" type="ORF">VVR66_02510</name>
</gene>
<comment type="caution">
    <text evidence="11">The sequence shown here is derived from an EMBL/GenBank/DDBJ whole genome shotgun (WGS) entry which is preliminary data.</text>
</comment>
<dbReference type="InterPro" id="IPR007315">
    <property type="entry name" value="PIG-V/Gpi18"/>
</dbReference>
<evidence type="ECO:0008006" key="13">
    <source>
        <dbReference type="Google" id="ProtNLM"/>
    </source>
</evidence>
<sequence>MSTTSVATAQRSRIGTSLQRAWEITPWWLAVVLVYGLSRVWGWIVFTVVGRQQGPGPWGQGAMGYLQFVDIWDSDWYRRIFSEGYPAQIPRDVFGHAEQNQWAFYPVQPFLARGIDAVTGTGWALTAATISLLAGFGAALVLYKIFDGVPALRESRWANNVGKAPLWAVGVFAFNPVAPVLQTPYSEALHLLFLSLAILSVLRDKALPAGVFTVLMALTRPTGVAFAAALGVWWLWRSVVSVRRRERKWYRCADRWLVVTLIACAAALSWPAIAWAVTGELTAYTDTETAWRGDDRVIPILPWVDRGVNLFGPVAGVLAPVVLVAAVVLMLRSRVVKEALPFFARVWIAAYGGYLLLVLHPQSSTFRLLLPWALLAGPLVHVSDSKAYRTLLIITGAILQFVWVGWLWHWKQLPGGGDFPP</sequence>
<keyword evidence="4" id="KW-0328">Glycosyltransferase</keyword>
<evidence type="ECO:0000256" key="8">
    <source>
        <dbReference type="ARBA" id="ARBA00022989"/>
    </source>
</evidence>
<evidence type="ECO:0000256" key="3">
    <source>
        <dbReference type="ARBA" id="ARBA00022502"/>
    </source>
</evidence>
<accession>A0ABV3UZF4</accession>
<keyword evidence="6 10" id="KW-0812">Transmembrane</keyword>
<evidence type="ECO:0000256" key="4">
    <source>
        <dbReference type="ARBA" id="ARBA00022676"/>
    </source>
</evidence>
<feature type="transmembrane region" description="Helical" evidence="10">
    <location>
        <begin position="209"/>
        <end position="236"/>
    </location>
</feature>
<feature type="transmembrane region" description="Helical" evidence="10">
    <location>
        <begin position="164"/>
        <end position="181"/>
    </location>
</feature>
<evidence type="ECO:0000256" key="5">
    <source>
        <dbReference type="ARBA" id="ARBA00022679"/>
    </source>
</evidence>
<feature type="transmembrane region" description="Helical" evidence="10">
    <location>
        <begin position="256"/>
        <end position="277"/>
    </location>
</feature>
<evidence type="ECO:0000256" key="1">
    <source>
        <dbReference type="ARBA" id="ARBA00004477"/>
    </source>
</evidence>
<name>A0ABV3UZF4_9MICC</name>
<keyword evidence="9 10" id="KW-0472">Membrane</keyword>
<evidence type="ECO:0000313" key="11">
    <source>
        <dbReference type="EMBL" id="MEX3593582.1"/>
    </source>
</evidence>
<evidence type="ECO:0000256" key="6">
    <source>
        <dbReference type="ARBA" id="ARBA00022692"/>
    </source>
</evidence>
<reference evidence="11 12" key="1">
    <citation type="journal article" date="2024" name="Fungal Genet. Biol.">
        <title>The porcine skin microbiome exhibits broad fungal antagonism.</title>
        <authorList>
            <person name="De La Cruz K.F."/>
            <person name="Townsend E.C."/>
            <person name="Alex Cheong J.Z."/>
            <person name="Salamzade R."/>
            <person name="Liu A."/>
            <person name="Sandstrom S."/>
            <person name="Davila E."/>
            <person name="Huang L."/>
            <person name="Xu K.H."/>
            <person name="Wu S.Y."/>
            <person name="Meudt J.J."/>
            <person name="Shanmuganayagam D."/>
            <person name="Gibson A.L.F."/>
            <person name="Kalan L.R."/>
        </authorList>
    </citation>
    <scope>NUCLEOTIDE SEQUENCE [LARGE SCALE GENOMIC DNA]</scope>
    <source>
        <strain evidence="11 12">LK2625</strain>
    </source>
</reference>
<feature type="transmembrane region" description="Helical" evidence="10">
    <location>
        <begin position="27"/>
        <end position="49"/>
    </location>
</feature>
<evidence type="ECO:0000256" key="9">
    <source>
        <dbReference type="ARBA" id="ARBA00023136"/>
    </source>
</evidence>
<evidence type="ECO:0000256" key="10">
    <source>
        <dbReference type="SAM" id="Phobius"/>
    </source>
</evidence>
<evidence type="ECO:0000256" key="7">
    <source>
        <dbReference type="ARBA" id="ARBA00022824"/>
    </source>
</evidence>
<keyword evidence="3" id="KW-0337">GPI-anchor biosynthesis</keyword>
<keyword evidence="12" id="KW-1185">Reference proteome</keyword>
<feature type="transmembrane region" description="Helical" evidence="10">
    <location>
        <begin position="342"/>
        <end position="359"/>
    </location>
</feature>
<comment type="subcellular location">
    <subcellularLocation>
        <location evidence="1">Endoplasmic reticulum membrane</location>
        <topology evidence="1">Multi-pass membrane protein</topology>
    </subcellularLocation>
</comment>
<keyword evidence="8 10" id="KW-1133">Transmembrane helix</keyword>
<organism evidence="11 12">
    <name type="scientific">Kocuria carniphila</name>
    <dbReference type="NCBI Taxonomy" id="262208"/>
    <lineage>
        <taxon>Bacteria</taxon>
        <taxon>Bacillati</taxon>
        <taxon>Actinomycetota</taxon>
        <taxon>Actinomycetes</taxon>
        <taxon>Micrococcales</taxon>
        <taxon>Micrococcaceae</taxon>
        <taxon>Kocuria</taxon>
    </lineage>
</organism>
<feature type="transmembrane region" description="Helical" evidence="10">
    <location>
        <begin position="123"/>
        <end position="144"/>
    </location>
</feature>
<evidence type="ECO:0000313" key="12">
    <source>
        <dbReference type="Proteomes" id="UP001558481"/>
    </source>
</evidence>
<dbReference type="PANTHER" id="PTHR12468:SF2">
    <property type="entry name" value="GPI MANNOSYLTRANSFERASE 2"/>
    <property type="match status" value="1"/>
</dbReference>
<comment type="pathway">
    <text evidence="2">Glycolipid biosynthesis; glycosylphosphatidylinositol-anchor biosynthesis.</text>
</comment>
<proteinExistence type="predicted"/>
<feature type="transmembrane region" description="Helical" evidence="10">
    <location>
        <begin position="390"/>
        <end position="410"/>
    </location>
</feature>
<keyword evidence="7" id="KW-0256">Endoplasmic reticulum</keyword>
<keyword evidence="5" id="KW-0808">Transferase</keyword>
<feature type="transmembrane region" description="Helical" evidence="10">
    <location>
        <begin position="365"/>
        <end position="383"/>
    </location>
</feature>
<dbReference type="Proteomes" id="UP001558481">
    <property type="component" value="Unassembled WGS sequence"/>
</dbReference>
<dbReference type="RefSeq" id="WP_254049321.1">
    <property type="nucleotide sequence ID" value="NZ_JALXKX010000004.1"/>
</dbReference>
<protein>
    <recommendedName>
        <fullName evidence="13">Integral membrane protein</fullName>
    </recommendedName>
</protein>
<dbReference type="EMBL" id="JAYWLU010000002">
    <property type="protein sequence ID" value="MEX3593582.1"/>
    <property type="molecule type" value="Genomic_DNA"/>
</dbReference>
<feature type="transmembrane region" description="Helical" evidence="10">
    <location>
        <begin position="310"/>
        <end position="330"/>
    </location>
</feature>
<evidence type="ECO:0000256" key="2">
    <source>
        <dbReference type="ARBA" id="ARBA00004687"/>
    </source>
</evidence>